<dbReference type="EMBL" id="DS028148">
    <property type="protein sequence ID" value="EEY62082.1"/>
    <property type="molecule type" value="Genomic_DNA"/>
</dbReference>
<evidence type="ECO:0000256" key="1">
    <source>
        <dbReference type="ARBA" id="ARBA00004340"/>
    </source>
</evidence>
<name>D0NNE6_PHYIT</name>
<dbReference type="HOGENOM" id="CLU_020819_2_0_1"/>
<dbReference type="GO" id="GO:0005576">
    <property type="term" value="C:extracellular region"/>
    <property type="evidence" value="ECO:0007669"/>
    <property type="project" value="UniProtKB-SubCell"/>
</dbReference>
<keyword evidence="6" id="KW-1185">Reference proteome</keyword>
<dbReference type="AlphaFoldDB" id="D0NNE6"/>
<dbReference type="RefSeq" id="XP_002899386.1">
    <property type="nucleotide sequence ID" value="XM_002899340.1"/>
</dbReference>
<evidence type="ECO:0000256" key="2">
    <source>
        <dbReference type="ARBA" id="ARBA00004613"/>
    </source>
</evidence>
<dbReference type="InParanoid" id="D0NNE6"/>
<dbReference type="InterPro" id="IPR045379">
    <property type="entry name" value="Crinkler_N"/>
</dbReference>
<evidence type="ECO:0000313" key="5">
    <source>
        <dbReference type="EMBL" id="EEY62082.1"/>
    </source>
</evidence>
<dbReference type="GeneID" id="9474327"/>
<keyword evidence="3" id="KW-0964">Secreted</keyword>
<gene>
    <name evidence="5" type="ORF">PITG_12626</name>
</gene>
<dbReference type="STRING" id="403677.D0NNE6"/>
<proteinExistence type="predicted"/>
<comment type="subcellular location">
    <subcellularLocation>
        <location evidence="1">Host cell</location>
    </subcellularLocation>
    <subcellularLocation>
        <location evidence="2">Secreted</location>
    </subcellularLocation>
</comment>
<reference evidence="6" key="1">
    <citation type="journal article" date="2009" name="Nature">
        <title>Genome sequence and analysis of the Irish potato famine pathogen Phytophthora infestans.</title>
        <authorList>
            <consortium name="The Broad Institute Genome Sequencing Platform"/>
            <person name="Haas B.J."/>
            <person name="Kamoun S."/>
            <person name="Zody M.C."/>
            <person name="Jiang R.H."/>
            <person name="Handsaker R.E."/>
            <person name="Cano L.M."/>
            <person name="Grabherr M."/>
            <person name="Kodira C.D."/>
            <person name="Raffaele S."/>
            <person name="Torto-Alalibo T."/>
            <person name="Bozkurt T.O."/>
            <person name="Ah-Fong A.M."/>
            <person name="Alvarado L."/>
            <person name="Anderson V.L."/>
            <person name="Armstrong M.R."/>
            <person name="Avrova A."/>
            <person name="Baxter L."/>
            <person name="Beynon J."/>
            <person name="Boevink P.C."/>
            <person name="Bollmann S.R."/>
            <person name="Bos J.I."/>
            <person name="Bulone V."/>
            <person name="Cai G."/>
            <person name="Cakir C."/>
            <person name="Carrington J.C."/>
            <person name="Chawner M."/>
            <person name="Conti L."/>
            <person name="Costanzo S."/>
            <person name="Ewan R."/>
            <person name="Fahlgren N."/>
            <person name="Fischbach M.A."/>
            <person name="Fugelstad J."/>
            <person name="Gilroy E.M."/>
            <person name="Gnerre S."/>
            <person name="Green P.J."/>
            <person name="Grenville-Briggs L.J."/>
            <person name="Griffith J."/>
            <person name="Grunwald N.J."/>
            <person name="Horn K."/>
            <person name="Horner N.R."/>
            <person name="Hu C.H."/>
            <person name="Huitema E."/>
            <person name="Jeong D.H."/>
            <person name="Jones A.M."/>
            <person name="Jones J.D."/>
            <person name="Jones R.W."/>
            <person name="Karlsson E.K."/>
            <person name="Kunjeti S.G."/>
            <person name="Lamour K."/>
            <person name="Liu Z."/>
            <person name="Ma L."/>
            <person name="Maclean D."/>
            <person name="Chibucos M.C."/>
            <person name="McDonald H."/>
            <person name="McWalters J."/>
            <person name="Meijer H.J."/>
            <person name="Morgan W."/>
            <person name="Morris P.F."/>
            <person name="Munro C.A."/>
            <person name="O'Neill K."/>
            <person name="Ospina-Giraldo M."/>
            <person name="Pinzon A."/>
            <person name="Pritchard L."/>
            <person name="Ramsahoye B."/>
            <person name="Ren Q."/>
            <person name="Restrepo S."/>
            <person name="Roy S."/>
            <person name="Sadanandom A."/>
            <person name="Savidor A."/>
            <person name="Schornack S."/>
            <person name="Schwartz D.C."/>
            <person name="Schumann U.D."/>
            <person name="Schwessinger B."/>
            <person name="Seyer L."/>
            <person name="Sharpe T."/>
            <person name="Silvar C."/>
            <person name="Song J."/>
            <person name="Studholme D.J."/>
            <person name="Sykes S."/>
            <person name="Thines M."/>
            <person name="van de Vondervoort P.J."/>
            <person name="Phuntumart V."/>
            <person name="Wawra S."/>
            <person name="Weide R."/>
            <person name="Win J."/>
            <person name="Young C."/>
            <person name="Zhou S."/>
            <person name="Fry W."/>
            <person name="Meyers B.C."/>
            <person name="van West P."/>
            <person name="Ristaino J."/>
            <person name="Govers F."/>
            <person name="Birch P.R."/>
            <person name="Whisson S.C."/>
            <person name="Judelson H.S."/>
            <person name="Nusbaum C."/>
        </authorList>
    </citation>
    <scope>NUCLEOTIDE SEQUENCE [LARGE SCALE GENOMIC DNA]</scope>
    <source>
        <strain evidence="6">T30-4</strain>
    </source>
</reference>
<dbReference type="Pfam" id="PF20147">
    <property type="entry name" value="Crinkler"/>
    <property type="match status" value="1"/>
</dbReference>
<dbReference type="OMA" id="SEFAVVH"/>
<dbReference type="PANTHER" id="PTHR33129">
    <property type="entry name" value="PROTEIN KINASE DOMAIN-CONTAINING PROTEIN-RELATED"/>
    <property type="match status" value="1"/>
</dbReference>
<accession>D0NNE6</accession>
<protein>
    <submittedName>
        <fullName evidence="5">Crinkler (CRN) family protein</fullName>
    </submittedName>
</protein>
<dbReference type="InterPro" id="IPR052980">
    <property type="entry name" value="Crinkler_effector"/>
</dbReference>
<dbReference type="PANTHER" id="PTHR33129:SF1">
    <property type="entry name" value="ATP-BINDING PROTEIN"/>
    <property type="match status" value="1"/>
</dbReference>
<evidence type="ECO:0000259" key="4">
    <source>
        <dbReference type="Pfam" id="PF20147"/>
    </source>
</evidence>
<evidence type="ECO:0000313" key="6">
    <source>
        <dbReference type="Proteomes" id="UP000006643"/>
    </source>
</evidence>
<sequence>MVTLYCVVVGVAGSAFPVDIDENKSVGHLKDAIKEKNASTITCDAKNLQLFLAKKDEGRGPWLTEEEVKKDVIATTSLKLLGAARARLRRVGLSDVNVGGVDEDDEVEGRGPVNVLVVVPEGGKRHPSNGWFAEFFHPLKKRRVGDDVNKEKRFFNMKDFPSLLEHPKAEFKTILERDAYVVIFAQLVQYAKSCFEFVPTSASEPHEKSKPGKDSNVVVTGNPGIGKSRFFLYCIFQLILREREDVKRLPPYELVVNHKKKYLKYDAASTEFVELNKTDVRALEGKPYVIRLVEATSSELTGWRGVSILFASPGVDGIDNFSKVDGLTFIMPTWTLEELEDYNSLLPAELKLAEGELLSRYDGFGGIPRFVFSQAMGRTEAKIKSAIASFSALDVISYCRKNDAVREKDYSHCVLEMVPTQADFLANFYLDFVSMHIAEAVIDKVHGDSLARVSEFAVVHDVDESGSTAVIRGKVYELLCHKWFSVHMQRTLHFRSLCSATLDAVTIPKEMETVRFAALDKLKLAKSWTYYRPTSKSFGALDAFIWDGHSKCYGLQMTLNAAHGIKAAPLNKLLKWLQKADVDTDHFYFTFVVPSKIATSYRKQLTTTATGAASKAPGASANVGQFVAALDVDGGDN</sequence>
<dbReference type="VEuPathDB" id="FungiDB:PITG_12626"/>
<dbReference type="KEGG" id="pif:PITG_12626"/>
<dbReference type="OrthoDB" id="96105at2759"/>
<organism evidence="5 6">
    <name type="scientific">Phytophthora infestans (strain T30-4)</name>
    <name type="common">Potato late blight agent</name>
    <dbReference type="NCBI Taxonomy" id="403677"/>
    <lineage>
        <taxon>Eukaryota</taxon>
        <taxon>Sar</taxon>
        <taxon>Stramenopiles</taxon>
        <taxon>Oomycota</taxon>
        <taxon>Peronosporomycetes</taxon>
        <taxon>Peronosporales</taxon>
        <taxon>Peronosporaceae</taxon>
        <taxon>Phytophthora</taxon>
    </lineage>
</organism>
<dbReference type="GO" id="GO:0043657">
    <property type="term" value="C:host cell"/>
    <property type="evidence" value="ECO:0007669"/>
    <property type="project" value="UniProtKB-SubCell"/>
</dbReference>
<dbReference type="Proteomes" id="UP000006643">
    <property type="component" value="Unassembled WGS sequence"/>
</dbReference>
<dbReference type="eggNOG" id="ENOG502RRWB">
    <property type="taxonomic scope" value="Eukaryota"/>
</dbReference>
<feature type="domain" description="Crinkler effector protein N-terminal" evidence="4">
    <location>
        <begin position="2"/>
        <end position="117"/>
    </location>
</feature>
<evidence type="ECO:0000256" key="3">
    <source>
        <dbReference type="ARBA" id="ARBA00022525"/>
    </source>
</evidence>